<dbReference type="GO" id="GO:0006221">
    <property type="term" value="P:pyrimidine nucleotide biosynthetic process"/>
    <property type="evidence" value="ECO:0007669"/>
    <property type="project" value="UniProtKB-KW"/>
</dbReference>
<gene>
    <name evidence="5" type="ORF">ES815_12305</name>
</gene>
<keyword evidence="3" id="KW-0665">Pyrimidine biosynthesis</keyword>
<sequence length="43" mass="4806">MPHNLPGGSMLKHVRQSAVARLKTDAGLPFFFPLQSLFQKLLI</sequence>
<dbReference type="AlphaFoldDB" id="A0AAP9AJZ6"/>
<protein>
    <recommendedName>
        <fullName evidence="1">pyr operon leader peptide</fullName>
    </recommendedName>
    <alternativeName>
        <fullName evidence="4">pyrBI operon attenuator</fullName>
    </alternativeName>
</protein>
<name>A0AAP9AJZ6_9ENTR</name>
<evidence type="ECO:0000256" key="2">
    <source>
        <dbReference type="ARBA" id="ARBA00022623"/>
    </source>
</evidence>
<evidence type="ECO:0000256" key="3">
    <source>
        <dbReference type="ARBA" id="ARBA00022975"/>
    </source>
</evidence>
<evidence type="ECO:0000256" key="1">
    <source>
        <dbReference type="ARBA" id="ARBA00016561"/>
    </source>
</evidence>
<evidence type="ECO:0000313" key="5">
    <source>
        <dbReference type="EMBL" id="QDK19042.1"/>
    </source>
</evidence>
<evidence type="ECO:0000313" key="6">
    <source>
        <dbReference type="Proteomes" id="UP000317812"/>
    </source>
</evidence>
<accession>A0AAP9AJZ6</accession>
<proteinExistence type="predicted"/>
<evidence type="ECO:0000256" key="4">
    <source>
        <dbReference type="ARBA" id="ARBA00030895"/>
    </source>
</evidence>
<keyword evidence="2" id="KW-0428">Leader peptide</keyword>
<dbReference type="EMBL" id="CP035382">
    <property type="protein sequence ID" value="QDK19042.1"/>
    <property type="molecule type" value="Genomic_DNA"/>
</dbReference>
<dbReference type="Pfam" id="PF08052">
    <property type="entry name" value="PyrBI_leader"/>
    <property type="match status" value="1"/>
</dbReference>
<dbReference type="GO" id="GO:0019856">
    <property type="term" value="P:pyrimidine nucleobase biosynthetic process"/>
    <property type="evidence" value="ECO:0007669"/>
    <property type="project" value="InterPro"/>
</dbReference>
<dbReference type="InterPro" id="IPR012602">
    <property type="entry name" value="PyrBI_leader"/>
</dbReference>
<reference evidence="5 6" key="1">
    <citation type="submission" date="2019-01" db="EMBL/GenBank/DDBJ databases">
        <title>Florfenicol resistance in Enterobacteriaceae and whole-genome sequence analysis of florfenicol-resistant Leclercia adecarboxylata strain R25.</title>
        <authorList>
            <person name="Bao Q."/>
            <person name="Ying Y."/>
        </authorList>
    </citation>
    <scope>NUCLEOTIDE SEQUENCE [LARGE SCALE GENOMIC DNA]</scope>
    <source>
        <strain evidence="5 6">R25</strain>
    </source>
</reference>
<organism evidence="5 6">
    <name type="scientific">Leclercia adecarboxylata</name>
    <dbReference type="NCBI Taxonomy" id="83655"/>
    <lineage>
        <taxon>Bacteria</taxon>
        <taxon>Pseudomonadati</taxon>
        <taxon>Pseudomonadota</taxon>
        <taxon>Gammaproteobacteria</taxon>
        <taxon>Enterobacterales</taxon>
        <taxon>Enterobacteriaceae</taxon>
        <taxon>Leclercia</taxon>
    </lineage>
</organism>
<dbReference type="Proteomes" id="UP000317812">
    <property type="component" value="Chromosome"/>
</dbReference>